<dbReference type="InterPro" id="IPR036864">
    <property type="entry name" value="Zn2-C6_fun-type_DNA-bd_sf"/>
</dbReference>
<feature type="region of interest" description="Disordered" evidence="3">
    <location>
        <begin position="857"/>
        <end position="889"/>
    </location>
</feature>
<dbReference type="Gene3D" id="4.10.240.10">
    <property type="entry name" value="Zn(2)-C6 fungal-type DNA-binding domain"/>
    <property type="match status" value="1"/>
</dbReference>
<feature type="domain" description="Zn(2)-C6 fungal-type" evidence="4">
    <location>
        <begin position="23"/>
        <end position="56"/>
    </location>
</feature>
<dbReference type="SUPFAM" id="SSF57701">
    <property type="entry name" value="Zn2/Cys6 DNA-binding domain"/>
    <property type="match status" value="1"/>
</dbReference>
<organism evidence="5 6">
    <name type="scientific">Schizophyllum amplum</name>
    <dbReference type="NCBI Taxonomy" id="97359"/>
    <lineage>
        <taxon>Eukaryota</taxon>
        <taxon>Fungi</taxon>
        <taxon>Dikarya</taxon>
        <taxon>Basidiomycota</taxon>
        <taxon>Agaricomycotina</taxon>
        <taxon>Agaricomycetes</taxon>
        <taxon>Agaricomycetidae</taxon>
        <taxon>Agaricales</taxon>
        <taxon>Schizophyllaceae</taxon>
        <taxon>Schizophyllum</taxon>
    </lineage>
</organism>
<dbReference type="CDD" id="cd00067">
    <property type="entry name" value="GAL4"/>
    <property type="match status" value="1"/>
</dbReference>
<dbReference type="GO" id="GO:0006351">
    <property type="term" value="P:DNA-templated transcription"/>
    <property type="evidence" value="ECO:0007669"/>
    <property type="project" value="InterPro"/>
</dbReference>
<dbReference type="OrthoDB" id="4456959at2759"/>
<reference evidence="5 6" key="1">
    <citation type="journal article" date="2019" name="New Phytol.">
        <title>Comparative genomics reveals unique wood-decay strategies and fruiting body development in the Schizophyllaceae.</title>
        <authorList>
            <person name="Almasi E."/>
            <person name="Sahu N."/>
            <person name="Krizsan K."/>
            <person name="Balint B."/>
            <person name="Kovacs G.M."/>
            <person name="Kiss B."/>
            <person name="Cseklye J."/>
            <person name="Drula E."/>
            <person name="Henrissat B."/>
            <person name="Nagy I."/>
            <person name="Chovatia M."/>
            <person name="Adam C."/>
            <person name="LaButti K."/>
            <person name="Lipzen A."/>
            <person name="Riley R."/>
            <person name="Grigoriev I.V."/>
            <person name="Nagy L.G."/>
        </authorList>
    </citation>
    <scope>NUCLEOTIDE SEQUENCE [LARGE SCALE GENOMIC DNA]</scope>
    <source>
        <strain evidence="5 6">NL-1724</strain>
    </source>
</reference>
<evidence type="ECO:0000259" key="4">
    <source>
        <dbReference type="PROSITE" id="PS50048"/>
    </source>
</evidence>
<feature type="region of interest" description="Disordered" evidence="3">
    <location>
        <begin position="626"/>
        <end position="671"/>
    </location>
</feature>
<dbReference type="InterPro" id="IPR007219">
    <property type="entry name" value="XnlR_reg_dom"/>
</dbReference>
<protein>
    <submittedName>
        <fullName evidence="5">Fungal-specific transcription factor domain-containing protein</fullName>
    </submittedName>
</protein>
<name>A0A550CZ33_9AGAR</name>
<dbReference type="SMART" id="SM00066">
    <property type="entry name" value="GAL4"/>
    <property type="match status" value="1"/>
</dbReference>
<dbReference type="GO" id="GO:0008270">
    <property type="term" value="F:zinc ion binding"/>
    <property type="evidence" value="ECO:0007669"/>
    <property type="project" value="InterPro"/>
</dbReference>
<dbReference type="CDD" id="cd12148">
    <property type="entry name" value="fungal_TF_MHR"/>
    <property type="match status" value="1"/>
</dbReference>
<dbReference type="InterPro" id="IPR050987">
    <property type="entry name" value="AtrR-like"/>
</dbReference>
<evidence type="ECO:0000313" key="5">
    <source>
        <dbReference type="EMBL" id="TRM70038.1"/>
    </source>
</evidence>
<evidence type="ECO:0000256" key="1">
    <source>
        <dbReference type="ARBA" id="ARBA00022723"/>
    </source>
</evidence>
<dbReference type="AlphaFoldDB" id="A0A550CZ33"/>
<feature type="compositionally biased region" description="Polar residues" evidence="3">
    <location>
        <begin position="870"/>
        <end position="889"/>
    </location>
</feature>
<dbReference type="PANTHER" id="PTHR46910:SF38">
    <property type="entry name" value="ZN(2)-C6 FUNGAL-TYPE DOMAIN-CONTAINING PROTEIN"/>
    <property type="match status" value="1"/>
</dbReference>
<feature type="region of interest" description="Disordered" evidence="3">
    <location>
        <begin position="1"/>
        <end position="20"/>
    </location>
</feature>
<dbReference type="SMART" id="SM00906">
    <property type="entry name" value="Fungal_trans"/>
    <property type="match status" value="1"/>
</dbReference>
<dbReference type="PROSITE" id="PS00463">
    <property type="entry name" value="ZN2_CY6_FUNGAL_1"/>
    <property type="match status" value="1"/>
</dbReference>
<accession>A0A550CZ33</accession>
<dbReference type="Pfam" id="PF04082">
    <property type="entry name" value="Fungal_trans"/>
    <property type="match status" value="1"/>
</dbReference>
<feature type="compositionally biased region" description="Low complexity" evidence="3">
    <location>
        <begin position="648"/>
        <end position="661"/>
    </location>
</feature>
<gene>
    <name evidence="5" type="ORF">BD626DRAFT_476113</name>
</gene>
<dbReference type="GO" id="GO:0000981">
    <property type="term" value="F:DNA-binding transcription factor activity, RNA polymerase II-specific"/>
    <property type="evidence" value="ECO:0007669"/>
    <property type="project" value="InterPro"/>
</dbReference>
<dbReference type="Pfam" id="PF00172">
    <property type="entry name" value="Zn_clus"/>
    <property type="match status" value="1"/>
</dbReference>
<keyword evidence="2" id="KW-0539">Nucleus</keyword>
<dbReference type="STRING" id="97359.A0A550CZ33"/>
<evidence type="ECO:0000313" key="6">
    <source>
        <dbReference type="Proteomes" id="UP000320762"/>
    </source>
</evidence>
<evidence type="ECO:0000256" key="3">
    <source>
        <dbReference type="SAM" id="MobiDB-lite"/>
    </source>
</evidence>
<dbReference type="Proteomes" id="UP000320762">
    <property type="component" value="Unassembled WGS sequence"/>
</dbReference>
<comment type="caution">
    <text evidence="5">The sequence shown here is derived from an EMBL/GenBank/DDBJ whole genome shotgun (WGS) entry which is preliminary data.</text>
</comment>
<proteinExistence type="predicted"/>
<dbReference type="PROSITE" id="PS50048">
    <property type="entry name" value="ZN2_CY6_FUNGAL_2"/>
    <property type="match status" value="1"/>
</dbReference>
<dbReference type="InterPro" id="IPR001138">
    <property type="entry name" value="Zn2Cys6_DnaBD"/>
</dbReference>
<dbReference type="PANTHER" id="PTHR46910">
    <property type="entry name" value="TRANSCRIPTION FACTOR PDR1"/>
    <property type="match status" value="1"/>
</dbReference>
<evidence type="ECO:0000256" key="2">
    <source>
        <dbReference type="ARBA" id="ARBA00023242"/>
    </source>
</evidence>
<sequence length="889" mass="99149">MNTPPTPTMEDEEPARKKRRPGACDLCKRRKIKCDSSQMPNNRCTHCVQTGSECTHHEVTKNLDTGRGRKYVEGLEQRLANMEKLFDKLLPGLNISQELAKADVVEDTAEVPADLGNLPRNDDDSPEARLVSPFQKLQLEPEAHRFYGKSSGIMLMKATIDVLDKYTASKPGTRPRTRARRRPEYWNPCPWQVRASDFQEHRIYQFPEDDLMQRLIELYFRHINPLLPLLHRPTFETLLRQGLHFKDREFGGVLLLVCANASRYSDDPRVLLPGANSQHSAGWKYFQQVTVVRQNLLRKPTLYELQMYALSVTYGQGSSRPQGCWTEVGIGLRMAMDVGAHRRRTERPNAQYELWKRAFWVLHTLDTGLSSFFGHPCTLHSDEYDLDTLTECDDEYWDTGDPCTSMRQPEGKPSYITFFNCYARLMEIYSYAMRMLYYTRKPAMYNNKTTPTQVILKLDSACNAWLDNIPSHLRWDPNRQDQLFFDQSACLYSVFYHLQIFIHKPFITSLQDPASMTFPSLAICTSAARSCARIVEAQSKRSPVPMTVVQSAIFISGLTLLLNIWITKQSGLTINPRDSQDVWRCMQTLSVCEKRWHVAGKLWDILSEIASAGDLDIGAHVFAAEEKDKQKQKQKKRPRESASVLPNPTGATHSPASSTSTPPSPPDATPAAYAQSLQQFAMQANAAAKAYAHDESLVDHRGFEQQAEMPGFSDEQLATFNFMNGYMNGQYTLPADFGLASPEYVTGSTQDYARSGTAGVYQESLMGFADGAFGSSAGSSGVCSGGLGASPAAGMGASPSGMGTGAGLDAGVHDESANSHSTSLNGGSWGIAPSPFQTDAWQRYLSASHSVDDFVASTGQMPSESERRTMSNAMPNTWSNEGANRTRTV</sequence>
<keyword evidence="1" id="KW-0479">Metal-binding</keyword>
<keyword evidence="6" id="KW-1185">Reference proteome</keyword>
<dbReference type="GO" id="GO:0003677">
    <property type="term" value="F:DNA binding"/>
    <property type="evidence" value="ECO:0007669"/>
    <property type="project" value="InterPro"/>
</dbReference>
<dbReference type="EMBL" id="VDMD01000001">
    <property type="protein sequence ID" value="TRM70038.1"/>
    <property type="molecule type" value="Genomic_DNA"/>
</dbReference>